<reference evidence="1 2" key="1">
    <citation type="submission" date="2012-08" db="EMBL/GenBank/DDBJ databases">
        <title>The Genome Sequence of Barnesiella intestinihominis YIT 11860.</title>
        <authorList>
            <consortium name="The Broad Institute Genome Sequencing Platform"/>
            <person name="Earl A."/>
            <person name="Ward D."/>
            <person name="Feldgarden M."/>
            <person name="Gevers D."/>
            <person name="Morotomi M."/>
            <person name="Walker B."/>
            <person name="Young S.K."/>
            <person name="Zeng Q."/>
            <person name="Gargeya S."/>
            <person name="Fitzgerald M."/>
            <person name="Haas B."/>
            <person name="Abouelleil A."/>
            <person name="Alvarado L."/>
            <person name="Arachchi H.M."/>
            <person name="Berlin A.M."/>
            <person name="Chapman S.B."/>
            <person name="Goldberg J."/>
            <person name="Griggs A."/>
            <person name="Gujja S."/>
            <person name="Hansen M."/>
            <person name="Howarth C."/>
            <person name="Imamovic A."/>
            <person name="Larimer J."/>
            <person name="McCowen C."/>
            <person name="Montmayeur A."/>
            <person name="Murphy C."/>
            <person name="Neiman D."/>
            <person name="Pearson M."/>
            <person name="Priest M."/>
            <person name="Roberts A."/>
            <person name="Saif S."/>
            <person name="Shea T."/>
            <person name="Sisk P."/>
            <person name="Sykes S."/>
            <person name="Wortman J."/>
            <person name="Nusbaum C."/>
            <person name="Birren B."/>
        </authorList>
    </citation>
    <scope>NUCLEOTIDE SEQUENCE [LARGE SCALE GENOMIC DNA]</scope>
    <source>
        <strain evidence="1 2">YIT 11860</strain>
    </source>
</reference>
<name>K0WWX8_9BACT</name>
<dbReference type="HOGENOM" id="CLU_2614849_0_0_10"/>
<comment type="caution">
    <text evidence="1">The sequence shown here is derived from an EMBL/GenBank/DDBJ whole genome shotgun (WGS) entry which is preliminary data.</text>
</comment>
<protein>
    <submittedName>
        <fullName evidence="1">Uncharacterized protein</fullName>
    </submittedName>
</protein>
<gene>
    <name evidence="1" type="ORF">HMPREF9448_01631</name>
</gene>
<keyword evidence="2" id="KW-1185">Reference proteome</keyword>
<organism evidence="1 2">
    <name type="scientific">Barnesiella intestinihominis YIT 11860</name>
    <dbReference type="NCBI Taxonomy" id="742726"/>
    <lineage>
        <taxon>Bacteria</taxon>
        <taxon>Pseudomonadati</taxon>
        <taxon>Bacteroidota</taxon>
        <taxon>Bacteroidia</taxon>
        <taxon>Bacteroidales</taxon>
        <taxon>Barnesiellaceae</taxon>
        <taxon>Barnesiella</taxon>
    </lineage>
</organism>
<proteinExistence type="predicted"/>
<dbReference type="EMBL" id="ADLE01000011">
    <property type="protein sequence ID" value="EJZ63793.1"/>
    <property type="molecule type" value="Genomic_DNA"/>
</dbReference>
<accession>K0WWX8</accession>
<sequence>MSIKLAIKCQFIFKHSLSLNCFANNLKYEVKLFSEISRYRYKIYILANCSKNSQPIRRKSYRLCLHNKLYRLESETNI</sequence>
<dbReference type="Proteomes" id="UP000006044">
    <property type="component" value="Unassembled WGS sequence"/>
</dbReference>
<dbReference type="AlphaFoldDB" id="K0WWX8"/>
<evidence type="ECO:0000313" key="1">
    <source>
        <dbReference type="EMBL" id="EJZ63793.1"/>
    </source>
</evidence>
<evidence type="ECO:0000313" key="2">
    <source>
        <dbReference type="Proteomes" id="UP000006044"/>
    </source>
</evidence>